<dbReference type="GO" id="GO:0005739">
    <property type="term" value="C:mitochondrion"/>
    <property type="evidence" value="ECO:0007669"/>
    <property type="project" value="TreeGrafter"/>
</dbReference>
<evidence type="ECO:0000256" key="1">
    <source>
        <dbReference type="ARBA" id="ARBA00004141"/>
    </source>
</evidence>
<dbReference type="PANTHER" id="PTHR11403">
    <property type="entry name" value="CYTOCHROME C OXIDASE SUBUNIT III"/>
    <property type="match status" value="1"/>
</dbReference>
<dbReference type="RefSeq" id="YP_008474894.1">
    <property type="nucleotide sequence ID" value="NC_022155.1"/>
</dbReference>
<comment type="function">
    <text evidence="8">Component of the cytochrome c oxidase, the last enzyme in the mitochondrial electron transport chain which drives oxidative phosphorylation. The respiratory chain contains 3 multisubunit complexes succinate dehydrogenase (complex II, CII), ubiquinol-cytochrome c oxidoreductase (cytochrome b-c1 complex, complex III, CIII) and cytochrome c oxidase (complex IV, CIV), that cooperate to transfer electrons derived from NADH and succinate to molecular oxygen, creating an electrochemical gradient over the inner membrane that drives transmembrane transport and the ATP synthase. Cytochrome c oxidase is the component of the respiratory chain that catalyzes the reduction of oxygen to water. Electrons originating from reduced cytochrome c in the intermembrane space (IMS) are transferred via the dinuclear copper A center (CU(A)) of subunit 2 and heme A of subunit 1 to the active site in subunit 1, a binuclear center (BNC) formed by heme A3 and copper B (CU(B)). The BNC reduces molecular oxygen to 2 water molecules using 4 electrons from cytochrome c in the IMS and 4 protons from the mitochondrial matrix.</text>
</comment>
<organism evidence="11">
    <name type="scientific">Diddensiella santjacobensis</name>
    <dbReference type="NCBI Taxonomy" id="2704139"/>
    <lineage>
        <taxon>Eukaryota</taxon>
        <taxon>Fungi</taxon>
        <taxon>Dikarya</taxon>
        <taxon>Ascomycota</taxon>
        <taxon>Saccharomycotina</taxon>
        <taxon>Dipodascomycetes</taxon>
        <taxon>Dipodascales</taxon>
        <taxon>Trichomonascaceae</taxon>
        <taxon>Diddensiella</taxon>
    </lineage>
</organism>
<dbReference type="InterPro" id="IPR035973">
    <property type="entry name" value="Cyt_c_oxidase_su3-like_sf"/>
</dbReference>
<dbReference type="InterPro" id="IPR033945">
    <property type="entry name" value="Cyt_c_oxase_su3_dom"/>
</dbReference>
<dbReference type="Gene3D" id="1.20.120.80">
    <property type="entry name" value="Cytochrome c oxidase, subunit III, four-helix bundle"/>
    <property type="match status" value="1"/>
</dbReference>
<keyword evidence="6 9" id="KW-1133">Transmembrane helix</keyword>
<keyword evidence="7 9" id="KW-0472">Membrane</keyword>
<dbReference type="GO" id="GO:0006123">
    <property type="term" value="P:mitochondrial electron transport, cytochrome c to oxygen"/>
    <property type="evidence" value="ECO:0007669"/>
    <property type="project" value="TreeGrafter"/>
</dbReference>
<dbReference type="Gene3D" id="1.10.287.70">
    <property type="match status" value="1"/>
</dbReference>
<evidence type="ECO:0000256" key="4">
    <source>
        <dbReference type="ARBA" id="ARBA00022692"/>
    </source>
</evidence>
<evidence type="ECO:0000313" key="11">
    <source>
        <dbReference type="EMBL" id="AGS44131.1"/>
    </source>
</evidence>
<protein>
    <recommendedName>
        <fullName evidence="3 8">Cytochrome c oxidase subunit 3</fullName>
    </recommendedName>
</protein>
<reference evidence="11" key="1">
    <citation type="submission" date="2013-04" db="EMBL/GenBank/DDBJ databases">
        <authorList>
            <person name="Zemanova J."/>
            <person name="Hegedusova E."/>
            <person name="Brejova B."/>
            <person name="Nosek J."/>
        </authorList>
    </citation>
    <scope>NUCLEOTIDE SEQUENCE</scope>
    <source>
        <strain evidence="11">CBS 8183</strain>
    </source>
</reference>
<evidence type="ECO:0000256" key="6">
    <source>
        <dbReference type="ARBA" id="ARBA00022989"/>
    </source>
</evidence>
<sequence length="273" mass="31257">MKNIRYLRALSQLQAHPNHLVTPSPWPIFAAFSVGGVLFSIVMCSHNYIGNSNIIFVNILCLAYSMSLWGRDIISEATFLGFHTKKVRRGLHIGYLLFIVSEAMFFLGLFWAYFHSSLSPNIEIGAMWPPLSITAIGPLELPLLNTIILLSSGATITYSHHALISGNYYGSFYSLAITVLLAIIFTICQYFEYRYATYTIADSVYGSCFYSLTGLHMWHIVTGTIFLSLSLWRIYIYHYTSQHHVGYETTILLWHFLDVVWLLLYVVLYWWGT</sequence>
<dbReference type="SUPFAM" id="SSF81452">
    <property type="entry name" value="Cytochrome c oxidase subunit III-like"/>
    <property type="match status" value="1"/>
</dbReference>
<gene>
    <name evidence="11" type="primary">cox3</name>
</gene>
<comment type="similarity">
    <text evidence="2 8">Belongs to the cytochrome c oxidase subunit 3 family.</text>
</comment>
<feature type="transmembrane region" description="Helical" evidence="9">
    <location>
        <begin position="168"/>
        <end position="188"/>
    </location>
</feature>
<feature type="transmembrane region" description="Helical" evidence="9">
    <location>
        <begin position="251"/>
        <end position="271"/>
    </location>
</feature>
<dbReference type="GO" id="GO:0016020">
    <property type="term" value="C:membrane"/>
    <property type="evidence" value="ECO:0007669"/>
    <property type="project" value="UniProtKB-SubCell"/>
</dbReference>
<evidence type="ECO:0000256" key="3">
    <source>
        <dbReference type="ARBA" id="ARBA00015944"/>
    </source>
</evidence>
<feature type="transmembrane region" description="Helical" evidence="9">
    <location>
        <begin position="95"/>
        <end position="114"/>
    </location>
</feature>
<evidence type="ECO:0000256" key="7">
    <source>
        <dbReference type="ARBA" id="ARBA00023136"/>
    </source>
</evidence>
<keyword evidence="8 11" id="KW-0496">Mitochondrion</keyword>
<evidence type="ECO:0000256" key="9">
    <source>
        <dbReference type="SAM" id="Phobius"/>
    </source>
</evidence>
<feature type="transmembrane region" description="Helical" evidence="9">
    <location>
        <begin position="28"/>
        <end position="49"/>
    </location>
</feature>
<feature type="transmembrane region" description="Helical" evidence="9">
    <location>
        <begin position="218"/>
        <end position="239"/>
    </location>
</feature>
<dbReference type="PROSITE" id="PS50253">
    <property type="entry name" value="COX3"/>
    <property type="match status" value="1"/>
</dbReference>
<geneLocation type="mitochondrion" evidence="11"/>
<evidence type="ECO:0000259" key="10">
    <source>
        <dbReference type="PROSITE" id="PS50253"/>
    </source>
</evidence>
<keyword evidence="5" id="KW-1278">Translocase</keyword>
<dbReference type="GO" id="GO:0004129">
    <property type="term" value="F:cytochrome-c oxidase activity"/>
    <property type="evidence" value="ECO:0007669"/>
    <property type="project" value="InterPro"/>
</dbReference>
<dbReference type="InterPro" id="IPR013833">
    <property type="entry name" value="Cyt_c_oxidase_su3_a-hlx"/>
</dbReference>
<dbReference type="GeneID" id="16694478"/>
<dbReference type="InterPro" id="IPR000298">
    <property type="entry name" value="Cyt_c_oxidase-like_su3"/>
</dbReference>
<dbReference type="CDD" id="cd01665">
    <property type="entry name" value="Cyt_c_Oxidase_III"/>
    <property type="match status" value="1"/>
</dbReference>
<dbReference type="EMBL" id="KC993178">
    <property type="protein sequence ID" value="AGS44131.1"/>
    <property type="molecule type" value="Genomic_DNA"/>
</dbReference>
<dbReference type="AlphaFoldDB" id="S5U4V4"/>
<keyword evidence="4 8" id="KW-0812">Transmembrane</keyword>
<comment type="subcellular location">
    <subcellularLocation>
        <location evidence="1">Membrane</location>
        <topology evidence="1">Multi-pass membrane protein</topology>
    </subcellularLocation>
</comment>
<dbReference type="PANTHER" id="PTHR11403:SF7">
    <property type="entry name" value="CYTOCHROME C OXIDASE SUBUNIT 3"/>
    <property type="match status" value="1"/>
</dbReference>
<accession>S5U4V4</accession>
<proteinExistence type="inferred from homology"/>
<evidence type="ECO:0000256" key="2">
    <source>
        <dbReference type="ARBA" id="ARBA00010581"/>
    </source>
</evidence>
<dbReference type="InterPro" id="IPR024791">
    <property type="entry name" value="Cyt_c/ubiquinol_Oxase_su3"/>
</dbReference>
<feature type="domain" description="Heme-copper oxidase subunit III family profile" evidence="10">
    <location>
        <begin position="14"/>
        <end position="273"/>
    </location>
</feature>
<evidence type="ECO:0000256" key="8">
    <source>
        <dbReference type="RuleBase" id="RU003375"/>
    </source>
</evidence>
<name>S5U4V4_9ASCO</name>
<evidence type="ECO:0000256" key="5">
    <source>
        <dbReference type="ARBA" id="ARBA00022967"/>
    </source>
</evidence>
<dbReference type="Pfam" id="PF00510">
    <property type="entry name" value="COX3"/>
    <property type="match status" value="1"/>
</dbReference>
<feature type="transmembrane region" description="Helical" evidence="9">
    <location>
        <begin position="55"/>
        <end position="74"/>
    </location>
</feature>